<evidence type="ECO:0000256" key="1">
    <source>
        <dbReference type="ARBA" id="ARBA00006336"/>
    </source>
</evidence>
<protein>
    <submittedName>
        <fullName evidence="4">Isochorismatase-like protein</fullName>
    </submittedName>
</protein>
<comment type="similarity">
    <text evidence="1">Belongs to the isochorismatase family.</text>
</comment>
<reference evidence="4" key="1">
    <citation type="journal article" date="2021" name="Nat. Commun.">
        <title>Genetic determinants of endophytism in the Arabidopsis root mycobiome.</title>
        <authorList>
            <person name="Mesny F."/>
            <person name="Miyauchi S."/>
            <person name="Thiergart T."/>
            <person name="Pickel B."/>
            <person name="Atanasova L."/>
            <person name="Karlsson M."/>
            <person name="Huettel B."/>
            <person name="Barry K.W."/>
            <person name="Haridas S."/>
            <person name="Chen C."/>
            <person name="Bauer D."/>
            <person name="Andreopoulos W."/>
            <person name="Pangilinan J."/>
            <person name="LaButti K."/>
            <person name="Riley R."/>
            <person name="Lipzen A."/>
            <person name="Clum A."/>
            <person name="Drula E."/>
            <person name="Henrissat B."/>
            <person name="Kohler A."/>
            <person name="Grigoriev I.V."/>
            <person name="Martin F.M."/>
            <person name="Hacquard S."/>
        </authorList>
    </citation>
    <scope>NUCLEOTIDE SEQUENCE</scope>
    <source>
        <strain evidence="4">MPI-CAGE-AT-0021</strain>
    </source>
</reference>
<keyword evidence="2" id="KW-0378">Hydrolase</keyword>
<dbReference type="PANTHER" id="PTHR43540:SF15">
    <property type="entry name" value="BLR5631 PROTEIN"/>
    <property type="match status" value="1"/>
</dbReference>
<dbReference type="GO" id="GO:0016787">
    <property type="term" value="F:hydrolase activity"/>
    <property type="evidence" value="ECO:0007669"/>
    <property type="project" value="UniProtKB-KW"/>
</dbReference>
<accession>A0A9P9DJB8</accession>
<dbReference type="AlphaFoldDB" id="A0A9P9DJB8"/>
<proteinExistence type="inferred from homology"/>
<feature type="domain" description="Isochorismatase-like" evidence="3">
    <location>
        <begin position="26"/>
        <end position="190"/>
    </location>
</feature>
<dbReference type="InterPro" id="IPR050272">
    <property type="entry name" value="Isochorismatase-like_hydrls"/>
</dbReference>
<dbReference type="InterPro" id="IPR000868">
    <property type="entry name" value="Isochorismatase-like_dom"/>
</dbReference>
<comment type="caution">
    <text evidence="4">The sequence shown here is derived from an EMBL/GenBank/DDBJ whole genome shotgun (WGS) entry which is preliminary data.</text>
</comment>
<dbReference type="OrthoDB" id="245563at2759"/>
<evidence type="ECO:0000259" key="3">
    <source>
        <dbReference type="Pfam" id="PF00857"/>
    </source>
</evidence>
<dbReference type="Pfam" id="PF00857">
    <property type="entry name" value="Isochorismatase"/>
    <property type="match status" value="1"/>
</dbReference>
<evidence type="ECO:0000313" key="5">
    <source>
        <dbReference type="Proteomes" id="UP000717696"/>
    </source>
</evidence>
<name>A0A9P9DJB8_9HYPO</name>
<dbReference type="PANTHER" id="PTHR43540">
    <property type="entry name" value="PEROXYUREIDOACRYLATE/UREIDOACRYLATE AMIDOHYDROLASE-RELATED"/>
    <property type="match status" value="1"/>
</dbReference>
<organism evidence="4 5">
    <name type="scientific">Dactylonectria estremocensis</name>
    <dbReference type="NCBI Taxonomy" id="1079267"/>
    <lineage>
        <taxon>Eukaryota</taxon>
        <taxon>Fungi</taxon>
        <taxon>Dikarya</taxon>
        <taxon>Ascomycota</taxon>
        <taxon>Pezizomycotina</taxon>
        <taxon>Sordariomycetes</taxon>
        <taxon>Hypocreomycetidae</taxon>
        <taxon>Hypocreales</taxon>
        <taxon>Nectriaceae</taxon>
        <taxon>Dactylonectria</taxon>
    </lineage>
</organism>
<dbReference type="Gene3D" id="3.40.50.850">
    <property type="entry name" value="Isochorismatase-like"/>
    <property type="match status" value="1"/>
</dbReference>
<dbReference type="Proteomes" id="UP000717696">
    <property type="component" value="Unassembled WGS sequence"/>
</dbReference>
<gene>
    <name evidence="4" type="ORF">B0J13DRAFT_161598</name>
</gene>
<sequence length="195" mass="20832">MNMTTPFLFRELLGVPPSTATTSDSTLIIIDAQNEYAEGKLKVVDVAATRKVIASLLNKYRAANGNVIHVLHATPEGAPVFTPGTKLAEEFDELTPKEGEKVIYKNFPGSFASTDLQEHLEKLGSKKIVLTGYMAHVCVSTTARQAAQRGYDVVVVEDAVGDRDIPGVGAKQLVKVALSEIADAFGTIVQSSSIA</sequence>
<dbReference type="InterPro" id="IPR036380">
    <property type="entry name" value="Isochorismatase-like_sf"/>
</dbReference>
<keyword evidence="5" id="KW-1185">Reference proteome</keyword>
<evidence type="ECO:0000313" key="4">
    <source>
        <dbReference type="EMBL" id="KAH7120246.1"/>
    </source>
</evidence>
<evidence type="ECO:0000256" key="2">
    <source>
        <dbReference type="ARBA" id="ARBA00022801"/>
    </source>
</evidence>
<dbReference type="EMBL" id="JAGMUU010000028">
    <property type="protein sequence ID" value="KAH7120246.1"/>
    <property type="molecule type" value="Genomic_DNA"/>
</dbReference>
<dbReference type="SUPFAM" id="SSF52499">
    <property type="entry name" value="Isochorismatase-like hydrolases"/>
    <property type="match status" value="1"/>
</dbReference>